<dbReference type="Proteomes" id="UP000064920">
    <property type="component" value="Chromosome"/>
</dbReference>
<sequence>MDIWTAKGRSLSRAPFVFGGKRFWSQSDMAVTRGLGGQSF</sequence>
<proteinExistence type="predicted"/>
<name>A0A0P0AAQ0_9RHOB</name>
<dbReference type="KEGG" id="cmar:IMCC12053_1302"/>
<dbReference type="EMBL" id="CP012023">
    <property type="protein sequence ID" value="ALI55250.1"/>
    <property type="molecule type" value="Genomic_DNA"/>
</dbReference>
<keyword evidence="2" id="KW-1185">Reference proteome</keyword>
<evidence type="ECO:0000313" key="2">
    <source>
        <dbReference type="Proteomes" id="UP000064920"/>
    </source>
</evidence>
<protein>
    <submittedName>
        <fullName evidence="1">Uncharacterized protein</fullName>
    </submittedName>
</protein>
<gene>
    <name evidence="1" type="ORF">IMCC12053_1302</name>
</gene>
<organism evidence="1 2">
    <name type="scientific">Celeribacter marinus</name>
    <dbReference type="NCBI Taxonomy" id="1397108"/>
    <lineage>
        <taxon>Bacteria</taxon>
        <taxon>Pseudomonadati</taxon>
        <taxon>Pseudomonadota</taxon>
        <taxon>Alphaproteobacteria</taxon>
        <taxon>Rhodobacterales</taxon>
        <taxon>Roseobacteraceae</taxon>
        <taxon>Celeribacter</taxon>
    </lineage>
</organism>
<reference evidence="2" key="1">
    <citation type="submission" date="2015-05" db="EMBL/GenBank/DDBJ databases">
        <authorList>
            <person name="Oh H.-M."/>
            <person name="Yang J.-A."/>
            <person name="Cho J.-C."/>
            <person name="Kang I."/>
        </authorList>
    </citation>
    <scope>NUCLEOTIDE SEQUENCE [LARGE SCALE GENOMIC DNA]</scope>
    <source>
        <strain evidence="2">IMCC 12053</strain>
    </source>
</reference>
<dbReference type="AlphaFoldDB" id="A0A0P0AAQ0"/>
<evidence type="ECO:0000313" key="1">
    <source>
        <dbReference type="EMBL" id="ALI55250.1"/>
    </source>
</evidence>
<accession>A0A0P0AAQ0</accession>